<dbReference type="SUPFAM" id="SSF159127">
    <property type="entry name" value="HupF/HypC-like"/>
    <property type="match status" value="1"/>
</dbReference>
<dbReference type="OMA" id="EYTIVHA"/>
<dbReference type="Pfam" id="PF01455">
    <property type="entry name" value="HupF_HypC"/>
    <property type="match status" value="1"/>
</dbReference>
<comment type="similarity">
    <text evidence="1">Belongs to the HupF/HypC family.</text>
</comment>
<dbReference type="GO" id="GO:0051604">
    <property type="term" value="P:protein maturation"/>
    <property type="evidence" value="ECO:0007669"/>
    <property type="project" value="TreeGrafter"/>
</dbReference>
<dbReference type="InterPro" id="IPR001109">
    <property type="entry name" value="Hydrogenase_HupF/HypC"/>
</dbReference>
<dbReference type="GO" id="GO:0005506">
    <property type="term" value="F:iron ion binding"/>
    <property type="evidence" value="ECO:0007669"/>
    <property type="project" value="TreeGrafter"/>
</dbReference>
<accession>A0A0D6FMR6</accession>
<dbReference type="InterPro" id="IPR019812">
    <property type="entry name" value="Hydgase_assmbl_chp_CS"/>
</dbReference>
<dbReference type="PANTHER" id="PTHR35177:SF2">
    <property type="entry name" value="HYDROGENASE MATURATION FACTOR HYBG"/>
    <property type="match status" value="1"/>
</dbReference>
<reference evidence="2 3" key="1">
    <citation type="submission" date="2020-02" db="EMBL/GenBank/DDBJ databases">
        <authorList>
            <person name="Brisse S."/>
        </authorList>
    </citation>
    <scope>NUCLEOTIDE SEQUENCE [LARGE SCALE GENOMIC DNA]</scope>
    <source>
        <strain evidence="2">CIP107547</strain>
    </source>
</reference>
<dbReference type="KEGG" id="cdip:ERS451417_00614"/>
<dbReference type="GeneID" id="29422198"/>
<organism evidence="2 3">
    <name type="scientific">Corynebacterium diphtheriae</name>
    <dbReference type="NCBI Taxonomy" id="1717"/>
    <lineage>
        <taxon>Bacteria</taxon>
        <taxon>Bacillati</taxon>
        <taxon>Actinomycetota</taxon>
        <taxon>Actinomycetes</taxon>
        <taxon>Mycobacteriales</taxon>
        <taxon>Corynebacteriaceae</taxon>
        <taxon>Corynebacterium</taxon>
    </lineage>
</organism>
<comment type="caution">
    <text evidence="2">The sequence shown here is derived from an EMBL/GenBank/DDBJ whole genome shotgun (WGS) entry which is preliminary data.</text>
</comment>
<name>A0A0D6FMR6_CORDP</name>
<dbReference type="PANTHER" id="PTHR35177">
    <property type="entry name" value="HYDROGENASE MATURATION FACTOR HYBG"/>
    <property type="match status" value="1"/>
</dbReference>
<dbReference type="PRINTS" id="PR00445">
    <property type="entry name" value="HUPFHYPC"/>
</dbReference>
<gene>
    <name evidence="2" type="ORF">CIP107547_00798</name>
</gene>
<evidence type="ECO:0000313" key="3">
    <source>
        <dbReference type="Proteomes" id="UP000480222"/>
    </source>
</evidence>
<dbReference type="GO" id="GO:1902670">
    <property type="term" value="F:carbon dioxide binding"/>
    <property type="evidence" value="ECO:0007669"/>
    <property type="project" value="TreeGrafter"/>
</dbReference>
<evidence type="ECO:0000313" key="2">
    <source>
        <dbReference type="EMBL" id="CAB0591962.1"/>
    </source>
</evidence>
<evidence type="ECO:0000256" key="1">
    <source>
        <dbReference type="ARBA" id="ARBA00006018"/>
    </source>
</evidence>
<dbReference type="PROSITE" id="PS01097">
    <property type="entry name" value="HUPF_HYPC"/>
    <property type="match status" value="1"/>
</dbReference>
<sequence length="85" mass="9315">MCLGIPARVVEVLDGPLPMAVVDMAGEQRPCSVMYVPEVQVGQFVLLQNGYAMEVLDEKSAQESLATIAEFNLVQQVQLAPREPR</sequence>
<dbReference type="OrthoDB" id="9806017at2"/>
<dbReference type="Gene3D" id="2.30.30.140">
    <property type="match status" value="1"/>
</dbReference>
<protein>
    <submittedName>
        <fullName evidence="2">HypC/HybG/HupF family hydrogenase formation chaperone</fullName>
    </submittedName>
</protein>
<dbReference type="EMBL" id="CADDAV010000010">
    <property type="protein sequence ID" value="CAB0591962.1"/>
    <property type="molecule type" value="Genomic_DNA"/>
</dbReference>
<dbReference type="AlphaFoldDB" id="A0A0D6FMR6"/>
<dbReference type="NCBIfam" id="TIGR00074">
    <property type="entry name" value="hypC_hupF"/>
    <property type="match status" value="1"/>
</dbReference>
<dbReference type="Proteomes" id="UP000480222">
    <property type="component" value="Unassembled WGS sequence"/>
</dbReference>
<dbReference type="RefSeq" id="WP_004567074.1">
    <property type="nucleotide sequence ID" value="NZ_CABVGJ010000002.1"/>
</dbReference>
<proteinExistence type="inferred from homology"/>
<dbReference type="KEGG" id="cdi:DIP0678"/>